<name>L7LMF2_9ACTN</name>
<sequence length="143" mass="16111">MNARHLDHITEHHPRQQLHVPYLLLHGPITDRSPAADLHTEPSGRVTVRRHPVNRADFMVRITCAGHPDPVWTNAGNLAHRRCDDCLDIWTDRAAEAHEISGTADASLYALTDLTTTVAGRREAFLLHANELPDSWYEDEGDQ</sequence>
<keyword evidence="2" id="KW-1185">Reference proteome</keyword>
<protein>
    <submittedName>
        <fullName evidence="1">Uncharacterized protein</fullName>
    </submittedName>
</protein>
<dbReference type="RefSeq" id="WP_006897726.1">
    <property type="nucleotide sequence ID" value="NZ_BANU01000033.1"/>
</dbReference>
<evidence type="ECO:0000313" key="1">
    <source>
        <dbReference type="EMBL" id="GAC62320.1"/>
    </source>
</evidence>
<accession>L7LMF2</accession>
<gene>
    <name evidence="1" type="ORF">GSI01S_33_00060</name>
</gene>
<organism evidence="1 2">
    <name type="scientific">Gordonia sihwensis NBRC 108236</name>
    <dbReference type="NCBI Taxonomy" id="1223544"/>
    <lineage>
        <taxon>Bacteria</taxon>
        <taxon>Bacillati</taxon>
        <taxon>Actinomycetota</taxon>
        <taxon>Actinomycetes</taxon>
        <taxon>Mycobacteriales</taxon>
        <taxon>Gordoniaceae</taxon>
        <taxon>Gordonia</taxon>
    </lineage>
</organism>
<dbReference type="EMBL" id="BANU01000033">
    <property type="protein sequence ID" value="GAC62320.1"/>
    <property type="molecule type" value="Genomic_DNA"/>
</dbReference>
<dbReference type="Proteomes" id="UP000035083">
    <property type="component" value="Unassembled WGS sequence"/>
</dbReference>
<proteinExistence type="predicted"/>
<dbReference type="AlphaFoldDB" id="L7LMF2"/>
<comment type="caution">
    <text evidence="1">The sequence shown here is derived from an EMBL/GenBank/DDBJ whole genome shotgun (WGS) entry which is preliminary data.</text>
</comment>
<reference evidence="1 2" key="1">
    <citation type="submission" date="2012-12" db="EMBL/GenBank/DDBJ databases">
        <title>Whole genome shotgun sequence of Gordonia sihwensis NBRC 108236.</title>
        <authorList>
            <person name="Yoshida I."/>
            <person name="Hosoyama A."/>
            <person name="Tsuchikane K."/>
            <person name="Ando Y."/>
            <person name="Baba S."/>
            <person name="Ohji S."/>
            <person name="Hamada M."/>
            <person name="Tamura T."/>
            <person name="Yamazoe A."/>
            <person name="Yamazaki S."/>
            <person name="Fujita N."/>
        </authorList>
    </citation>
    <scope>NUCLEOTIDE SEQUENCE [LARGE SCALE GENOMIC DNA]</scope>
    <source>
        <strain evidence="1 2">NBRC 108236</strain>
    </source>
</reference>
<evidence type="ECO:0000313" key="2">
    <source>
        <dbReference type="Proteomes" id="UP000035083"/>
    </source>
</evidence>